<comment type="caution">
    <text evidence="1">The sequence shown here is derived from an EMBL/GenBank/DDBJ whole genome shotgun (WGS) entry which is preliminary data.</text>
</comment>
<evidence type="ECO:0008006" key="3">
    <source>
        <dbReference type="Google" id="ProtNLM"/>
    </source>
</evidence>
<evidence type="ECO:0000313" key="1">
    <source>
        <dbReference type="EMBL" id="OAL36007.1"/>
    </source>
</evidence>
<dbReference type="GeneID" id="34588086"/>
<proteinExistence type="predicted"/>
<dbReference type="SUPFAM" id="SSF51197">
    <property type="entry name" value="Clavaminate synthase-like"/>
    <property type="match status" value="1"/>
</dbReference>
<sequence length="468" mass="51971">MKSHLNTTLRRAASTLTKEAGDISSVFPSLSGKKPDPLPPRFSALKKKLIKGNEDAITASWQRLSESLEREIAEIRSQGSNVIPSIEFRDIVAGTVPRAKLDALRHRGTAVIRNVLPREQALDLKRQAKEYIAANRSKVRAFPPDNPAVYELYWTPSQIQARAHPNMLKAQSFLASFWHSSDPSSEISTTYPLTYADRFRIRQPGDAKFSLGPHTDGGSLERWEDPEYARVYQPILKGRWEEYDPFDARHRIDARMDLYNGAGACSMFRLFQGWLSMSSTGPGEGTLRVCPLIRHATSYLILRPFIDLQTGKLNLDATFPNSVPAACQEYDPVSHPGLELDTTMVSMPKVEPGDYVAWHCDMIHAVDKEHRGKGDSSVMYIPACAITGPNVEFLKRQRMSALAYSPPPDFPGAGGDGEVGFLGAVSWDQVNDAGKRAMGLGKTMWDFSPDMSEGERKAIEAGNRTLFG</sequence>
<dbReference type="InterPro" id="IPR027443">
    <property type="entry name" value="IPNS-like_sf"/>
</dbReference>
<reference evidence="1 2" key="1">
    <citation type="submission" date="2016-03" db="EMBL/GenBank/DDBJ databases">
        <title>The draft genome sequence of Fonsecaea nubica causative agent of cutaneous subcutaneous infection in human host.</title>
        <authorList>
            <person name="Costa F."/>
            <person name="Sybren D.H."/>
            <person name="Raittz R.T."/>
            <person name="Weiss V.A."/>
            <person name="Leao A.C."/>
            <person name="Gomes R."/>
            <person name="De Souza E.M."/>
            <person name="Pedrosa F.O."/>
            <person name="Steffens M.B."/>
            <person name="Bombassaro A."/>
            <person name="Tadra-Sfeir M.Z."/>
            <person name="Moreno L.F."/>
            <person name="Najafzadeh M.J."/>
            <person name="Felipe M.S."/>
            <person name="Teixeira M."/>
            <person name="Sun J."/>
            <person name="Xi L."/>
            <person name="Castro M.A."/>
            <person name="Vicente V.A."/>
        </authorList>
    </citation>
    <scope>NUCLEOTIDE SEQUENCE [LARGE SCALE GENOMIC DNA]</scope>
    <source>
        <strain evidence="1 2">CBS 269.64</strain>
    </source>
</reference>
<evidence type="ECO:0000313" key="2">
    <source>
        <dbReference type="Proteomes" id="UP000185904"/>
    </source>
</evidence>
<dbReference type="PANTHER" id="PTHR30613:SF1">
    <property type="entry name" value="DUF1479 DOMAIN PROTEIN (AFU_ORTHOLOGUE AFUA_5G09280)"/>
    <property type="match status" value="1"/>
</dbReference>
<name>A0A178D2V9_9EURO</name>
<accession>A0A178D2V9</accession>
<dbReference type="RefSeq" id="XP_022501019.1">
    <property type="nucleotide sequence ID" value="XM_022642964.1"/>
</dbReference>
<keyword evidence="2" id="KW-1185">Reference proteome</keyword>
<gene>
    <name evidence="1" type="ORF">AYO20_04668</name>
</gene>
<protein>
    <recommendedName>
        <fullName evidence="3">DUF1479 domain protein</fullName>
    </recommendedName>
</protein>
<dbReference type="Gene3D" id="2.60.120.330">
    <property type="entry name" value="B-lactam Antibiotic, Isopenicillin N Synthase, Chain"/>
    <property type="match status" value="1"/>
</dbReference>
<organism evidence="1 2">
    <name type="scientific">Fonsecaea nubica</name>
    <dbReference type="NCBI Taxonomy" id="856822"/>
    <lineage>
        <taxon>Eukaryota</taxon>
        <taxon>Fungi</taxon>
        <taxon>Dikarya</taxon>
        <taxon>Ascomycota</taxon>
        <taxon>Pezizomycotina</taxon>
        <taxon>Eurotiomycetes</taxon>
        <taxon>Chaetothyriomycetidae</taxon>
        <taxon>Chaetothyriales</taxon>
        <taxon>Herpotrichiellaceae</taxon>
        <taxon>Fonsecaea</taxon>
    </lineage>
</organism>
<dbReference type="AlphaFoldDB" id="A0A178D2V9"/>
<dbReference type="Pfam" id="PF07350">
    <property type="entry name" value="Gig2-like"/>
    <property type="match status" value="1"/>
</dbReference>
<dbReference type="PANTHER" id="PTHR30613">
    <property type="entry name" value="UNCHARACTERIZED PROTEIN YBIU-RELATED"/>
    <property type="match status" value="1"/>
</dbReference>
<dbReference type="Proteomes" id="UP000185904">
    <property type="component" value="Unassembled WGS sequence"/>
</dbReference>
<dbReference type="OrthoDB" id="8249012at2759"/>
<dbReference type="EMBL" id="LVCJ01000025">
    <property type="protein sequence ID" value="OAL36007.1"/>
    <property type="molecule type" value="Genomic_DNA"/>
</dbReference>
<dbReference type="InterPro" id="IPR010856">
    <property type="entry name" value="Gig2-like"/>
</dbReference>